<dbReference type="EMBL" id="CAXLJM020000016">
    <property type="protein sequence ID" value="CAL8083089.1"/>
    <property type="molecule type" value="Genomic_DNA"/>
</dbReference>
<reference evidence="2 3" key="1">
    <citation type="submission" date="2024-08" db="EMBL/GenBank/DDBJ databases">
        <authorList>
            <person name="Cucini C."/>
            <person name="Frati F."/>
        </authorList>
    </citation>
    <scope>NUCLEOTIDE SEQUENCE [LARGE SCALE GENOMIC DNA]</scope>
</reference>
<evidence type="ECO:0000256" key="1">
    <source>
        <dbReference type="SAM" id="MobiDB-lite"/>
    </source>
</evidence>
<keyword evidence="3" id="KW-1185">Reference proteome</keyword>
<evidence type="ECO:0000313" key="3">
    <source>
        <dbReference type="Proteomes" id="UP001642540"/>
    </source>
</evidence>
<protein>
    <submittedName>
        <fullName evidence="2">Uncharacterized protein</fullName>
    </submittedName>
</protein>
<proteinExistence type="predicted"/>
<feature type="region of interest" description="Disordered" evidence="1">
    <location>
        <begin position="40"/>
        <end position="68"/>
    </location>
</feature>
<feature type="compositionally biased region" description="Polar residues" evidence="1">
    <location>
        <begin position="40"/>
        <end position="63"/>
    </location>
</feature>
<sequence length="102" mass="11454">MPLNRCTCRMDQPSGCRVHREFDVTTLEILARGRVSPDLLQSPTKRHVSSPSNQQVSSFTFEYNKSPPKGQALKNMVTTYQTDFCRNNRVGGAVNIPIQNGK</sequence>
<name>A0ABP1Q160_9HEXA</name>
<comment type="caution">
    <text evidence="2">The sequence shown here is derived from an EMBL/GenBank/DDBJ whole genome shotgun (WGS) entry which is preliminary data.</text>
</comment>
<organism evidence="2 3">
    <name type="scientific">Orchesella dallaii</name>
    <dbReference type="NCBI Taxonomy" id="48710"/>
    <lineage>
        <taxon>Eukaryota</taxon>
        <taxon>Metazoa</taxon>
        <taxon>Ecdysozoa</taxon>
        <taxon>Arthropoda</taxon>
        <taxon>Hexapoda</taxon>
        <taxon>Collembola</taxon>
        <taxon>Entomobryomorpha</taxon>
        <taxon>Entomobryoidea</taxon>
        <taxon>Orchesellidae</taxon>
        <taxon>Orchesellinae</taxon>
        <taxon>Orchesella</taxon>
    </lineage>
</organism>
<dbReference type="Proteomes" id="UP001642540">
    <property type="component" value="Unassembled WGS sequence"/>
</dbReference>
<accession>A0ABP1Q160</accession>
<gene>
    <name evidence="2" type="ORF">ODALV1_LOCUS5393</name>
</gene>
<evidence type="ECO:0000313" key="2">
    <source>
        <dbReference type="EMBL" id="CAL8083089.1"/>
    </source>
</evidence>